<evidence type="ECO:0000313" key="2">
    <source>
        <dbReference type="Proteomes" id="UP000005413"/>
    </source>
</evidence>
<name>G5JGP5_9STAP</name>
<sequence>PQQMKEAIAIYKELFEPMGQPIPKSKTPRRKSI</sequence>
<dbReference type="Proteomes" id="UP000005413">
    <property type="component" value="Unassembled WGS sequence"/>
</dbReference>
<accession>G5JGP5</accession>
<reference evidence="1 2" key="1">
    <citation type="journal article" date="2012" name="BMC Genomics">
        <title>Comparative genomic analysis of the genus Staphylococcus including Staphylococcus aureus and its newly described sister species Staphylococcus simiae.</title>
        <authorList>
            <person name="Suzuki H."/>
            <person name="Lefebure T."/>
            <person name="Pavinski Bitar P."/>
            <person name="Stanhope M.J."/>
        </authorList>
    </citation>
    <scope>NUCLEOTIDE SEQUENCE [LARGE SCALE GENOMIC DNA]</scope>
    <source>
        <strain evidence="1 2">CCM 7213</strain>
    </source>
</reference>
<protein>
    <submittedName>
        <fullName evidence="1">Uncharacterized protein</fullName>
    </submittedName>
</protein>
<evidence type="ECO:0000313" key="1">
    <source>
        <dbReference type="EMBL" id="EHJ08641.1"/>
    </source>
</evidence>
<feature type="non-terminal residue" evidence="1">
    <location>
        <position position="1"/>
    </location>
</feature>
<comment type="caution">
    <text evidence="1">The sequence shown here is derived from an EMBL/GenBank/DDBJ whole genome shotgun (WGS) entry which is preliminary data.</text>
</comment>
<dbReference type="AlphaFoldDB" id="G5JGP5"/>
<dbReference type="EMBL" id="AEUN01000179">
    <property type="protein sequence ID" value="EHJ08641.1"/>
    <property type="molecule type" value="Genomic_DNA"/>
</dbReference>
<keyword evidence="2" id="KW-1185">Reference proteome</keyword>
<gene>
    <name evidence="1" type="ORF">SS7213T_03080</name>
</gene>
<proteinExistence type="predicted"/>
<organism evidence="1 2">
    <name type="scientific">Staphylococcus simiae CCM 7213 = CCUG 51256</name>
    <dbReference type="NCBI Taxonomy" id="911238"/>
    <lineage>
        <taxon>Bacteria</taxon>
        <taxon>Bacillati</taxon>
        <taxon>Bacillota</taxon>
        <taxon>Bacilli</taxon>
        <taxon>Bacillales</taxon>
        <taxon>Staphylococcaceae</taxon>
        <taxon>Staphylococcus</taxon>
    </lineage>
</organism>